<evidence type="ECO:0000313" key="3">
    <source>
        <dbReference type="Proteomes" id="UP001359485"/>
    </source>
</evidence>
<keyword evidence="3" id="KW-1185">Reference proteome</keyword>
<dbReference type="EMBL" id="JAWJWF010000001">
    <property type="protein sequence ID" value="KAK6642050.1"/>
    <property type="molecule type" value="Genomic_DNA"/>
</dbReference>
<accession>A0ABR1BJC1</accession>
<keyword evidence="1" id="KW-1133">Transmembrane helix</keyword>
<evidence type="ECO:0000313" key="2">
    <source>
        <dbReference type="EMBL" id="KAK6642050.1"/>
    </source>
</evidence>
<keyword evidence="1" id="KW-0812">Transmembrane</keyword>
<keyword evidence="1" id="KW-0472">Membrane</keyword>
<evidence type="ECO:0000256" key="1">
    <source>
        <dbReference type="SAM" id="Phobius"/>
    </source>
</evidence>
<organism evidence="2 3">
    <name type="scientific">Polyplax serrata</name>
    <name type="common">Common mouse louse</name>
    <dbReference type="NCBI Taxonomy" id="468196"/>
    <lineage>
        <taxon>Eukaryota</taxon>
        <taxon>Metazoa</taxon>
        <taxon>Ecdysozoa</taxon>
        <taxon>Arthropoda</taxon>
        <taxon>Hexapoda</taxon>
        <taxon>Insecta</taxon>
        <taxon>Pterygota</taxon>
        <taxon>Neoptera</taxon>
        <taxon>Paraneoptera</taxon>
        <taxon>Psocodea</taxon>
        <taxon>Troctomorpha</taxon>
        <taxon>Phthiraptera</taxon>
        <taxon>Anoplura</taxon>
        <taxon>Polyplacidae</taxon>
        <taxon>Polyplax</taxon>
    </lineage>
</organism>
<dbReference type="Proteomes" id="UP001359485">
    <property type="component" value="Unassembled WGS sequence"/>
</dbReference>
<feature type="transmembrane region" description="Helical" evidence="1">
    <location>
        <begin position="60"/>
        <end position="78"/>
    </location>
</feature>
<name>A0ABR1BJC1_POLSC</name>
<sequence length="88" mass="9788">MECEGHDEAKDDTKRNLGFAFATGGHHEGLLSIVRASVGTLLEYPKNHLNYRNFSDSDDLKVFLLPVALGIIFIFQLSPPHVSFGFPQ</sequence>
<protein>
    <submittedName>
        <fullName evidence="2">Uncharacterized protein</fullName>
    </submittedName>
</protein>
<comment type="caution">
    <text evidence="2">The sequence shown here is derived from an EMBL/GenBank/DDBJ whole genome shotgun (WGS) entry which is preliminary data.</text>
</comment>
<gene>
    <name evidence="2" type="ORF">RUM44_013773</name>
</gene>
<proteinExistence type="predicted"/>
<reference evidence="2 3" key="1">
    <citation type="submission" date="2023-09" db="EMBL/GenBank/DDBJ databases">
        <title>Genomes of two closely related lineages of the louse Polyplax serrata with different host specificities.</title>
        <authorList>
            <person name="Martinu J."/>
            <person name="Tarabai H."/>
            <person name="Stefka J."/>
            <person name="Hypsa V."/>
        </authorList>
    </citation>
    <scope>NUCLEOTIDE SEQUENCE [LARGE SCALE GENOMIC DNA]</scope>
    <source>
        <strain evidence="2">98ZLc_SE</strain>
    </source>
</reference>